<evidence type="ECO:0000313" key="3">
    <source>
        <dbReference type="EMBL" id="CAA9535032.1"/>
    </source>
</evidence>
<dbReference type="SUPFAM" id="SSF51735">
    <property type="entry name" value="NAD(P)-binding Rossmann-fold domains"/>
    <property type="match status" value="1"/>
</dbReference>
<feature type="region of interest" description="Disordered" evidence="1">
    <location>
        <begin position="327"/>
        <end position="355"/>
    </location>
</feature>
<dbReference type="Gene3D" id="3.40.50.720">
    <property type="entry name" value="NAD(P)-binding Rossmann-like Domain"/>
    <property type="match status" value="1"/>
</dbReference>
<dbReference type="InterPro" id="IPR002225">
    <property type="entry name" value="3Beta_OHSteriod_DH/Estase"/>
</dbReference>
<dbReference type="InterPro" id="IPR051783">
    <property type="entry name" value="NAD(P)-dependent_oxidoreduct"/>
</dbReference>
<dbReference type="EMBL" id="CADCVT010000454">
    <property type="protein sequence ID" value="CAA9535032.1"/>
    <property type="molecule type" value="Genomic_DNA"/>
</dbReference>
<dbReference type="GO" id="GO:0016616">
    <property type="term" value="F:oxidoreductase activity, acting on the CH-OH group of donors, NAD or NADP as acceptor"/>
    <property type="evidence" value="ECO:0007669"/>
    <property type="project" value="InterPro"/>
</dbReference>
<sequence>MDGAFVTGGSGFIGGRLIERLVGDGVRVRALARSSRSADRVRTLGAEPVPGDLDDADALVAGARGSEVLFHAAAHVEDWGDPKDFHRINVLGTRRVVGAARQAGVRRVVHVGTEAAIMEGQPLIAVDETEPLRPRSPALYSRTKALAEIEVLTAPPGIEAVAVRPRFVWGRGDTTLLPSMAAMVRDGRFAWVGGGRHLTETTHVDNTVEGLVLAATKGHDRNAYFVTDGTPIAFREMVTRLLATQGLDPGDKNVPAPVARALAFAGERAWRLLPLPGAPPLTRFASWIVTRECTLSIEKARRDLGYAPVVTREQGLAELAASAWRSGAVRRSPPRSQTIPPGRRRSERSSTSALSSRTRTCVAEARFVVPFFAQRSAADAEAAGMRASRTTRSARFMRSETARSARSRAVSVERPTRAQARRPYSAR</sequence>
<feature type="domain" description="3-beta hydroxysteroid dehydrogenase/isomerase" evidence="2">
    <location>
        <begin position="6"/>
        <end position="251"/>
    </location>
</feature>
<proteinExistence type="predicted"/>
<dbReference type="GO" id="GO:0004029">
    <property type="term" value="F:aldehyde dehydrogenase (NAD+) activity"/>
    <property type="evidence" value="ECO:0007669"/>
    <property type="project" value="TreeGrafter"/>
</dbReference>
<reference evidence="3" key="1">
    <citation type="submission" date="2020-02" db="EMBL/GenBank/DDBJ databases">
        <authorList>
            <person name="Meier V. D."/>
        </authorList>
    </citation>
    <scope>NUCLEOTIDE SEQUENCE</scope>
    <source>
        <strain evidence="3">AVDCRST_MAG85</strain>
    </source>
</reference>
<feature type="region of interest" description="Disordered" evidence="1">
    <location>
        <begin position="382"/>
        <end position="427"/>
    </location>
</feature>
<dbReference type="PANTHER" id="PTHR48079">
    <property type="entry name" value="PROTEIN YEEZ"/>
    <property type="match status" value="1"/>
</dbReference>
<organism evidence="3">
    <name type="scientific">uncultured Solirubrobacteraceae bacterium</name>
    <dbReference type="NCBI Taxonomy" id="1162706"/>
    <lineage>
        <taxon>Bacteria</taxon>
        <taxon>Bacillati</taxon>
        <taxon>Actinomycetota</taxon>
        <taxon>Thermoleophilia</taxon>
        <taxon>Solirubrobacterales</taxon>
        <taxon>Solirubrobacteraceae</taxon>
        <taxon>environmental samples</taxon>
    </lineage>
</organism>
<dbReference type="GO" id="GO:0006694">
    <property type="term" value="P:steroid biosynthetic process"/>
    <property type="evidence" value="ECO:0007669"/>
    <property type="project" value="InterPro"/>
</dbReference>
<protein>
    <recommendedName>
        <fullName evidence="2">3-beta hydroxysteroid dehydrogenase/isomerase domain-containing protein</fullName>
    </recommendedName>
</protein>
<dbReference type="GO" id="GO:0005737">
    <property type="term" value="C:cytoplasm"/>
    <property type="evidence" value="ECO:0007669"/>
    <property type="project" value="TreeGrafter"/>
</dbReference>
<evidence type="ECO:0000259" key="2">
    <source>
        <dbReference type="Pfam" id="PF01073"/>
    </source>
</evidence>
<feature type="compositionally biased region" description="Low complexity" evidence="1">
    <location>
        <begin position="404"/>
        <end position="413"/>
    </location>
</feature>
<accession>A0A6J4TXD6</accession>
<dbReference type="Pfam" id="PF01073">
    <property type="entry name" value="3Beta_HSD"/>
    <property type="match status" value="1"/>
</dbReference>
<dbReference type="AlphaFoldDB" id="A0A6J4TXD6"/>
<dbReference type="PANTHER" id="PTHR48079:SF6">
    <property type="entry name" value="NAD(P)-BINDING DOMAIN-CONTAINING PROTEIN-RELATED"/>
    <property type="match status" value="1"/>
</dbReference>
<evidence type="ECO:0000256" key="1">
    <source>
        <dbReference type="SAM" id="MobiDB-lite"/>
    </source>
</evidence>
<name>A0A6J4TXD6_9ACTN</name>
<gene>
    <name evidence="3" type="ORF">AVDCRST_MAG85-4026</name>
</gene>
<dbReference type="InterPro" id="IPR036291">
    <property type="entry name" value="NAD(P)-bd_dom_sf"/>
</dbReference>